<sequence length="167" mass="18260">MHPDAIMSAPDQEEALSRAYVAAVAAGAGYTTATMDLDRDGVDIQIRAGGSMRPSLDIQLKATINLGAAHEGIFRFPLKRRNYDLLRDVAMVPRILVLLDLPRDKAEWLTVAPEQLMIRRCAYWANFARSPATDNQDTISVSVKQSDRFDVSGLVALMNSARAGGLT</sequence>
<evidence type="ECO:0000259" key="1">
    <source>
        <dbReference type="Pfam" id="PF14280"/>
    </source>
</evidence>
<dbReference type="Pfam" id="PF14280">
    <property type="entry name" value="DUF4365"/>
    <property type="match status" value="1"/>
</dbReference>
<keyword evidence="3" id="KW-1185">Reference proteome</keyword>
<evidence type="ECO:0000313" key="3">
    <source>
        <dbReference type="Proteomes" id="UP000603352"/>
    </source>
</evidence>
<evidence type="ECO:0000313" key="2">
    <source>
        <dbReference type="EMBL" id="GGB23407.1"/>
    </source>
</evidence>
<protein>
    <recommendedName>
        <fullName evidence="1">DUF4365 domain-containing protein</fullName>
    </recommendedName>
</protein>
<gene>
    <name evidence="2" type="ORF">GCM10011505_00770</name>
</gene>
<dbReference type="RefSeq" id="WP_188573972.1">
    <property type="nucleotide sequence ID" value="NZ_BMDZ01000001.1"/>
</dbReference>
<feature type="domain" description="DUF4365" evidence="1">
    <location>
        <begin position="14"/>
        <end position="159"/>
    </location>
</feature>
<comment type="caution">
    <text evidence="2">The sequence shown here is derived from an EMBL/GenBank/DDBJ whole genome shotgun (WGS) entry which is preliminary data.</text>
</comment>
<accession>A0ABQ1I905</accession>
<name>A0ABQ1I905_9PROT</name>
<reference evidence="3" key="1">
    <citation type="journal article" date="2019" name="Int. J. Syst. Evol. Microbiol.">
        <title>The Global Catalogue of Microorganisms (GCM) 10K type strain sequencing project: providing services to taxonomists for standard genome sequencing and annotation.</title>
        <authorList>
            <consortium name="The Broad Institute Genomics Platform"/>
            <consortium name="The Broad Institute Genome Sequencing Center for Infectious Disease"/>
            <person name="Wu L."/>
            <person name="Ma J."/>
        </authorList>
    </citation>
    <scope>NUCLEOTIDE SEQUENCE [LARGE SCALE GENOMIC DNA]</scope>
    <source>
        <strain evidence="3">CGMCC 1.10188</strain>
    </source>
</reference>
<organism evidence="2 3">
    <name type="scientific">Tistrella bauzanensis</name>
    <dbReference type="NCBI Taxonomy" id="657419"/>
    <lineage>
        <taxon>Bacteria</taxon>
        <taxon>Pseudomonadati</taxon>
        <taxon>Pseudomonadota</taxon>
        <taxon>Alphaproteobacteria</taxon>
        <taxon>Geminicoccales</taxon>
        <taxon>Geminicoccaceae</taxon>
        <taxon>Tistrella</taxon>
    </lineage>
</organism>
<dbReference type="InterPro" id="IPR025375">
    <property type="entry name" value="DUF4365"/>
</dbReference>
<dbReference type="Proteomes" id="UP000603352">
    <property type="component" value="Unassembled WGS sequence"/>
</dbReference>
<dbReference type="EMBL" id="BMDZ01000001">
    <property type="protein sequence ID" value="GGB23407.1"/>
    <property type="molecule type" value="Genomic_DNA"/>
</dbReference>
<proteinExistence type="predicted"/>